<comment type="caution">
    <text evidence="2">The sequence shown here is derived from an EMBL/GenBank/DDBJ whole genome shotgun (WGS) entry which is preliminary data.</text>
</comment>
<dbReference type="InterPro" id="IPR029044">
    <property type="entry name" value="Nucleotide-diphossugar_trans"/>
</dbReference>
<proteinExistence type="predicted"/>
<dbReference type="EMBL" id="JABZFV010000021">
    <property type="protein sequence ID" value="MBF0934418.1"/>
    <property type="molecule type" value="Genomic_DNA"/>
</dbReference>
<evidence type="ECO:0000313" key="2">
    <source>
        <dbReference type="EMBL" id="MBF0934418.1"/>
    </source>
</evidence>
<accession>A0A929MPB2</accession>
<feature type="domain" description="Nucleotidyl transferase" evidence="1">
    <location>
        <begin position="7"/>
        <end position="137"/>
    </location>
</feature>
<protein>
    <submittedName>
        <fullName evidence="2">Nucleotidyltransferase</fullName>
    </submittedName>
</protein>
<gene>
    <name evidence="2" type="ORF">HXK00_02085</name>
</gene>
<dbReference type="InterPro" id="IPR005835">
    <property type="entry name" value="NTP_transferase_dom"/>
</dbReference>
<evidence type="ECO:0000259" key="1">
    <source>
        <dbReference type="Pfam" id="PF00483"/>
    </source>
</evidence>
<dbReference type="SUPFAM" id="SSF53448">
    <property type="entry name" value="Nucleotide-diphospho-sugar transferases"/>
    <property type="match status" value="1"/>
</dbReference>
<organism evidence="2 3">
    <name type="scientific">Abiotrophia defectiva</name>
    <name type="common">Streptococcus defectivus</name>
    <dbReference type="NCBI Taxonomy" id="46125"/>
    <lineage>
        <taxon>Bacteria</taxon>
        <taxon>Bacillati</taxon>
        <taxon>Bacillota</taxon>
        <taxon>Bacilli</taxon>
        <taxon>Lactobacillales</taxon>
        <taxon>Aerococcaceae</taxon>
        <taxon>Abiotrophia</taxon>
    </lineage>
</organism>
<dbReference type="AlphaFoldDB" id="A0A929MPB2"/>
<dbReference type="Gene3D" id="3.90.550.10">
    <property type="entry name" value="Spore Coat Polysaccharide Biosynthesis Protein SpsA, Chain A"/>
    <property type="match status" value="1"/>
</dbReference>
<reference evidence="2" key="1">
    <citation type="submission" date="2020-04" db="EMBL/GenBank/DDBJ databases">
        <title>Deep metagenomics examines the oral microbiome during advanced dental caries in children, revealing novel taxa and co-occurrences with host molecules.</title>
        <authorList>
            <person name="Baker J.L."/>
            <person name="Morton J.T."/>
            <person name="Dinis M."/>
            <person name="Alvarez R."/>
            <person name="Tran N.C."/>
            <person name="Knight R."/>
            <person name="Edlund A."/>
        </authorList>
    </citation>
    <scope>NUCLEOTIDE SEQUENCE</scope>
    <source>
        <strain evidence="2">JCVI_23_bin.16</strain>
    </source>
</reference>
<name>A0A929MPB2_ABIDE</name>
<evidence type="ECO:0000313" key="3">
    <source>
        <dbReference type="Proteomes" id="UP000757900"/>
    </source>
</evidence>
<dbReference type="Pfam" id="PF00483">
    <property type="entry name" value="NTP_transferase"/>
    <property type="match status" value="1"/>
</dbReference>
<sequence>MKEPILVIMAAGMGSRYGGLKQLDSVGPRGEVMLDYSLYDAKEAGFKKVIFIIKPDMAERFKAQVGDRVAQYLTVEYAFQKLEDLPAGFSVPTSRTKPWGTAHAVWCARNLIDAPFAVINADDFYGRHAFQSVYDYLVKMQTYRNPRYSMVGYPLKKTISANGAVSRGLCQINESGYLVEIEEQTQIEAYPEGIHYTQDGLNWVDVDPETIVSMNLWGFPQGFIQVIEGYLPEFLEKGLRTKPDKCEYYLPSVVRKQIKSDQARVKILETQSQWFGVTYQEDKPLVVEAIESLTQSGVYPSPLWPEV</sequence>
<dbReference type="Proteomes" id="UP000757900">
    <property type="component" value="Unassembled WGS sequence"/>
</dbReference>